<organism evidence="2 3">
    <name type="scientific">Sphingomonas abietis</name>
    <dbReference type="NCBI Taxonomy" id="3012344"/>
    <lineage>
        <taxon>Bacteria</taxon>
        <taxon>Pseudomonadati</taxon>
        <taxon>Pseudomonadota</taxon>
        <taxon>Alphaproteobacteria</taxon>
        <taxon>Sphingomonadales</taxon>
        <taxon>Sphingomonadaceae</taxon>
        <taxon>Sphingomonas</taxon>
    </lineage>
</organism>
<evidence type="ECO:0000313" key="3">
    <source>
        <dbReference type="Proteomes" id="UP001210865"/>
    </source>
</evidence>
<protein>
    <submittedName>
        <fullName evidence="2">PilZ domain-containing protein</fullName>
    </submittedName>
</protein>
<evidence type="ECO:0000313" key="2">
    <source>
        <dbReference type="EMBL" id="WBO21400.1"/>
    </source>
</evidence>
<gene>
    <name evidence="2" type="ORF">PBT88_14555</name>
</gene>
<dbReference type="Pfam" id="PF07238">
    <property type="entry name" value="PilZ"/>
    <property type="match status" value="1"/>
</dbReference>
<dbReference type="InterPro" id="IPR009875">
    <property type="entry name" value="PilZ_domain"/>
</dbReference>
<name>A0ABY7NIP6_9SPHN</name>
<keyword evidence="3" id="KW-1185">Reference proteome</keyword>
<dbReference type="Proteomes" id="UP001210865">
    <property type="component" value="Chromosome"/>
</dbReference>
<proteinExistence type="predicted"/>
<accession>A0ABY7NIP6</accession>
<dbReference type="SUPFAM" id="SSF141371">
    <property type="entry name" value="PilZ domain-like"/>
    <property type="match status" value="1"/>
</dbReference>
<dbReference type="RefSeq" id="WP_270076049.1">
    <property type="nucleotide sequence ID" value="NZ_CP115174.1"/>
</dbReference>
<reference evidence="2 3" key="1">
    <citation type="submission" date="2022-12" db="EMBL/GenBank/DDBJ databases">
        <title>Sphingomonas abieness sp. nov., an endophytic bacterium isolated from Abies koreana.</title>
        <authorList>
            <person name="Jiang L."/>
            <person name="Lee J."/>
        </authorList>
    </citation>
    <scope>NUCLEOTIDE SEQUENCE [LARGE SCALE GENOMIC DNA]</scope>
    <source>
        <strain evidence="3">PAMB 00755</strain>
    </source>
</reference>
<feature type="domain" description="PilZ" evidence="1">
    <location>
        <begin position="11"/>
        <end position="91"/>
    </location>
</feature>
<sequence length="103" mass="11461">MAVSAFELPQDKRDNKRSRLLLKALMECERGQIEVHLLNISHSGAKLDAETPPARGEAVTLIHGDLTVSGKVAWVEENRFGVAFDTSIDERFLVTRGQQHLHG</sequence>
<dbReference type="Gene3D" id="2.40.10.220">
    <property type="entry name" value="predicted glycosyltransferase like domains"/>
    <property type="match status" value="1"/>
</dbReference>
<dbReference type="EMBL" id="CP115174">
    <property type="protein sequence ID" value="WBO21400.1"/>
    <property type="molecule type" value="Genomic_DNA"/>
</dbReference>
<evidence type="ECO:0000259" key="1">
    <source>
        <dbReference type="Pfam" id="PF07238"/>
    </source>
</evidence>